<accession>A0A6A6AKD3</accession>
<dbReference type="OrthoDB" id="5428055at2759"/>
<dbReference type="RefSeq" id="XP_033525761.1">
    <property type="nucleotide sequence ID" value="XM_033662447.1"/>
</dbReference>
<gene>
    <name evidence="2" type="ORF">P153DRAFT_193815</name>
</gene>
<dbReference type="EMBL" id="ML977502">
    <property type="protein sequence ID" value="KAF2131374.1"/>
    <property type="molecule type" value="Genomic_DNA"/>
</dbReference>
<evidence type="ECO:0000313" key="3">
    <source>
        <dbReference type="Proteomes" id="UP000799771"/>
    </source>
</evidence>
<name>A0A6A6AKD3_9PLEO</name>
<protein>
    <submittedName>
        <fullName evidence="2">Uncharacterized protein</fullName>
    </submittedName>
</protein>
<sequence length="157" mass="17639">MTSMAPTCPVQSQAAQSSVPVSNGDKHHAEDTSRLCSSPQTTSSDVIHDFMNNGRKLLDHPIPRQRQILRDFLNEAVIPHLPNSPRCFGADIVDSSTGADIALLDDRQKHLDCAKSIRKTCAACHVFSNNLNIPQWYQRLREERRAHKAERRIMSVL</sequence>
<dbReference type="AlphaFoldDB" id="A0A6A6AKD3"/>
<dbReference type="GeneID" id="54402879"/>
<keyword evidence="3" id="KW-1185">Reference proteome</keyword>
<dbReference type="Proteomes" id="UP000799771">
    <property type="component" value="Unassembled WGS sequence"/>
</dbReference>
<feature type="compositionally biased region" description="Low complexity" evidence="1">
    <location>
        <begin position="9"/>
        <end position="22"/>
    </location>
</feature>
<evidence type="ECO:0000313" key="2">
    <source>
        <dbReference type="EMBL" id="KAF2131374.1"/>
    </source>
</evidence>
<feature type="region of interest" description="Disordered" evidence="1">
    <location>
        <begin position="1"/>
        <end position="42"/>
    </location>
</feature>
<reference evidence="2" key="1">
    <citation type="journal article" date="2020" name="Stud. Mycol.">
        <title>101 Dothideomycetes genomes: a test case for predicting lifestyles and emergence of pathogens.</title>
        <authorList>
            <person name="Haridas S."/>
            <person name="Albert R."/>
            <person name="Binder M."/>
            <person name="Bloem J."/>
            <person name="Labutti K."/>
            <person name="Salamov A."/>
            <person name="Andreopoulos B."/>
            <person name="Baker S."/>
            <person name="Barry K."/>
            <person name="Bills G."/>
            <person name="Bluhm B."/>
            <person name="Cannon C."/>
            <person name="Castanera R."/>
            <person name="Culley D."/>
            <person name="Daum C."/>
            <person name="Ezra D."/>
            <person name="Gonzalez J."/>
            <person name="Henrissat B."/>
            <person name="Kuo A."/>
            <person name="Liang C."/>
            <person name="Lipzen A."/>
            <person name="Lutzoni F."/>
            <person name="Magnuson J."/>
            <person name="Mondo S."/>
            <person name="Nolan M."/>
            <person name="Ohm R."/>
            <person name="Pangilinan J."/>
            <person name="Park H.-J."/>
            <person name="Ramirez L."/>
            <person name="Alfaro M."/>
            <person name="Sun H."/>
            <person name="Tritt A."/>
            <person name="Yoshinaga Y."/>
            <person name="Zwiers L.-H."/>
            <person name="Turgeon B."/>
            <person name="Goodwin S."/>
            <person name="Spatafora J."/>
            <person name="Crous P."/>
            <person name="Grigoriev I."/>
        </authorList>
    </citation>
    <scope>NUCLEOTIDE SEQUENCE</scope>
    <source>
        <strain evidence="2">CBS 119687</strain>
    </source>
</reference>
<organism evidence="2 3">
    <name type="scientific">Dothidotthia symphoricarpi CBS 119687</name>
    <dbReference type="NCBI Taxonomy" id="1392245"/>
    <lineage>
        <taxon>Eukaryota</taxon>
        <taxon>Fungi</taxon>
        <taxon>Dikarya</taxon>
        <taxon>Ascomycota</taxon>
        <taxon>Pezizomycotina</taxon>
        <taxon>Dothideomycetes</taxon>
        <taxon>Pleosporomycetidae</taxon>
        <taxon>Pleosporales</taxon>
        <taxon>Dothidotthiaceae</taxon>
        <taxon>Dothidotthia</taxon>
    </lineage>
</organism>
<evidence type="ECO:0000256" key="1">
    <source>
        <dbReference type="SAM" id="MobiDB-lite"/>
    </source>
</evidence>
<feature type="compositionally biased region" description="Basic and acidic residues" evidence="1">
    <location>
        <begin position="24"/>
        <end position="33"/>
    </location>
</feature>
<proteinExistence type="predicted"/>